<gene>
    <name evidence="1" type="ORF">HWQ56_00655</name>
</gene>
<dbReference type="EMBL" id="CP056030">
    <property type="protein sequence ID" value="QKZ02379.1"/>
    <property type="molecule type" value="Genomic_DNA"/>
</dbReference>
<proteinExistence type="predicted"/>
<accession>A0A7D5D3Y9</accession>
<name>A0A7D5D3Y9_9PSED</name>
<keyword evidence="2" id="KW-1185">Reference proteome</keyword>
<dbReference type="KEGG" id="pez:HWQ56_00655"/>
<reference evidence="1 2" key="1">
    <citation type="submission" date="2020-06" db="EMBL/GenBank/DDBJ databases">
        <title>Pseudomonas eucalypticola sp. nov., an endophyte of Eucalyptus dunnii leaves with biocontrol ability of eucalyptus leaf blight.</title>
        <authorList>
            <person name="Liu Y."/>
            <person name="Song Z."/>
            <person name="Zeng H."/>
            <person name="Lu M."/>
            <person name="Wang X."/>
            <person name="Lian X."/>
            <person name="Zhang Q."/>
        </authorList>
    </citation>
    <scope>NUCLEOTIDE SEQUENCE [LARGE SCALE GENOMIC DNA]</scope>
    <source>
        <strain evidence="1 2">NP-1</strain>
    </source>
</reference>
<dbReference type="Proteomes" id="UP000509568">
    <property type="component" value="Chromosome"/>
</dbReference>
<sequence length="199" mass="23007">MNESILEFEVKRMLERMEDENFTSRMLSNFESLSFDEEFWSRGPAYVLLPYGLELTGYPPAKKFSKRLKGDKNLHHYKVSGGNVVSAVSLNEKGRVVDVEVFFQESENCFSIRFDNDHLPVSSTELYTLEGKVDFAIRVDIDGDYWAYKYFYEGGKVVKMLANASNSPPNIEIYVEYEIEKLSGLYFLKDARKVYLYGG</sequence>
<dbReference type="AlphaFoldDB" id="A0A7D5D3Y9"/>
<organism evidence="1 2">
    <name type="scientific">Pseudomonas eucalypticola</name>
    <dbReference type="NCBI Taxonomy" id="2599595"/>
    <lineage>
        <taxon>Bacteria</taxon>
        <taxon>Pseudomonadati</taxon>
        <taxon>Pseudomonadota</taxon>
        <taxon>Gammaproteobacteria</taxon>
        <taxon>Pseudomonadales</taxon>
        <taxon>Pseudomonadaceae</taxon>
        <taxon>Pseudomonas</taxon>
    </lineage>
</organism>
<protein>
    <submittedName>
        <fullName evidence="1">Uncharacterized protein</fullName>
    </submittedName>
</protein>
<dbReference type="RefSeq" id="WP_176569529.1">
    <property type="nucleotide sequence ID" value="NZ_CP056030.1"/>
</dbReference>
<evidence type="ECO:0000313" key="1">
    <source>
        <dbReference type="EMBL" id="QKZ02379.1"/>
    </source>
</evidence>
<evidence type="ECO:0000313" key="2">
    <source>
        <dbReference type="Proteomes" id="UP000509568"/>
    </source>
</evidence>